<reference evidence="2 3" key="1">
    <citation type="submission" date="2008-10" db="EMBL/GenBank/DDBJ databases">
        <title>Draft genome sequence of Providencia alcalifaciens (DSM 30120).</title>
        <authorList>
            <person name="Sudarsanam P."/>
            <person name="Ley R."/>
            <person name="Guruge J."/>
            <person name="Turnbaugh P.J."/>
            <person name="Mahowald M."/>
            <person name="Liep D."/>
            <person name="Gordon J."/>
        </authorList>
    </citation>
    <scope>NUCLEOTIDE SEQUENCE [LARGE SCALE GENOMIC DNA]</scope>
    <source>
        <strain evidence="2 3">DSM 30120</strain>
    </source>
</reference>
<dbReference type="AlphaFoldDB" id="B6XJ60"/>
<gene>
    <name evidence="2" type="ORF">PROVALCAL_03411</name>
</gene>
<dbReference type="Pfam" id="PF18757">
    <property type="entry name" value="Nmad5"/>
    <property type="match status" value="1"/>
</dbReference>
<evidence type="ECO:0000313" key="2">
    <source>
        <dbReference type="EMBL" id="EEB44597.1"/>
    </source>
</evidence>
<dbReference type="InterPro" id="IPR040835">
    <property type="entry name" value="Nmad5"/>
</dbReference>
<proteinExistence type="predicted"/>
<organism evidence="2 3">
    <name type="scientific">Providencia alcalifaciens DSM 30120</name>
    <dbReference type="NCBI Taxonomy" id="520999"/>
    <lineage>
        <taxon>Bacteria</taxon>
        <taxon>Pseudomonadati</taxon>
        <taxon>Pseudomonadota</taxon>
        <taxon>Gammaproteobacteria</taxon>
        <taxon>Enterobacterales</taxon>
        <taxon>Morganellaceae</taxon>
        <taxon>Providencia</taxon>
    </lineage>
</organism>
<comment type="caution">
    <text evidence="2">The sequence shown here is derived from an EMBL/GenBank/DDBJ whole genome shotgun (WGS) entry which is preliminary data.</text>
</comment>
<name>B6XJ60_9GAMM</name>
<accession>B6XJ60</accession>
<dbReference type="RefSeq" id="WP_006660330.1">
    <property type="nucleotide sequence ID" value="NZ_ABXW01000062.1"/>
</dbReference>
<sequence length="206" mass="23326">MTVRLTNAIKDSIKNNALAKAGVFKQKEELKKEFNQFALDVRMEALGGEDKAKKMELILEVAISNLKMLEEEVNSYIGVYNAESNSLRPAFGGQRVRLRYGKDNNGEDIYLLTPDDNKCLFPADHELSKRFEKLTQKENKLKEKETEINTTVQVALNSVTTIKRLIEIWPESKELIPTDISKSTSTLPALQVEDLNKLIGLPTDKK</sequence>
<dbReference type="eggNOG" id="ENOG50341Z7">
    <property type="taxonomic scope" value="Bacteria"/>
</dbReference>
<dbReference type="GeneID" id="59227146"/>
<feature type="domain" description="Nucleotide modification associated" evidence="1">
    <location>
        <begin position="3"/>
        <end position="202"/>
    </location>
</feature>
<evidence type="ECO:0000259" key="1">
    <source>
        <dbReference type="Pfam" id="PF18757"/>
    </source>
</evidence>
<dbReference type="Proteomes" id="UP000003729">
    <property type="component" value="Unassembled WGS sequence"/>
</dbReference>
<protein>
    <recommendedName>
        <fullName evidence="1">Nucleotide modification associated domain-containing protein</fullName>
    </recommendedName>
</protein>
<evidence type="ECO:0000313" key="3">
    <source>
        <dbReference type="Proteomes" id="UP000003729"/>
    </source>
</evidence>
<dbReference type="EMBL" id="ABXW01000062">
    <property type="protein sequence ID" value="EEB44597.1"/>
    <property type="molecule type" value="Genomic_DNA"/>
</dbReference>
<reference evidence="2 3" key="2">
    <citation type="submission" date="2008-10" db="EMBL/GenBank/DDBJ databases">
        <authorList>
            <person name="Fulton L."/>
            <person name="Clifton S."/>
            <person name="Fulton B."/>
            <person name="Xu J."/>
            <person name="Minx P."/>
            <person name="Pepin K.H."/>
            <person name="Johnson M."/>
            <person name="Bhonagiri V."/>
            <person name="Nash W.E."/>
            <person name="Mardis E.R."/>
            <person name="Wilson R.K."/>
        </authorList>
    </citation>
    <scope>NUCLEOTIDE SEQUENCE [LARGE SCALE GENOMIC DNA]</scope>
    <source>
        <strain evidence="2 3">DSM 30120</strain>
    </source>
</reference>